<reference evidence="2" key="1">
    <citation type="journal article" date="2023" name="Front. Plant Sci.">
        <title>Chromosomal-level genome assembly of Melastoma candidum provides insights into trichome evolution.</title>
        <authorList>
            <person name="Zhong Y."/>
            <person name="Wu W."/>
            <person name="Sun C."/>
            <person name="Zou P."/>
            <person name="Liu Y."/>
            <person name="Dai S."/>
            <person name="Zhou R."/>
        </authorList>
    </citation>
    <scope>NUCLEOTIDE SEQUENCE [LARGE SCALE GENOMIC DNA]</scope>
</reference>
<organism evidence="1 2">
    <name type="scientific">Melastoma candidum</name>
    <dbReference type="NCBI Taxonomy" id="119954"/>
    <lineage>
        <taxon>Eukaryota</taxon>
        <taxon>Viridiplantae</taxon>
        <taxon>Streptophyta</taxon>
        <taxon>Embryophyta</taxon>
        <taxon>Tracheophyta</taxon>
        <taxon>Spermatophyta</taxon>
        <taxon>Magnoliopsida</taxon>
        <taxon>eudicotyledons</taxon>
        <taxon>Gunneridae</taxon>
        <taxon>Pentapetalae</taxon>
        <taxon>rosids</taxon>
        <taxon>malvids</taxon>
        <taxon>Myrtales</taxon>
        <taxon>Melastomataceae</taxon>
        <taxon>Melastomatoideae</taxon>
        <taxon>Melastomateae</taxon>
        <taxon>Melastoma</taxon>
    </lineage>
</organism>
<sequence length="244" mass="26431">MWKRWSSNSPTRSSGDRSTTFSCSSFKDIQALVKETPLNPTHHSRTLSIFNRVRISTSILRALSRPPPAWSPPAPSPPPTIVLYFTSLRIVRKTFEDCWSVRSILRGFRVPIDERDLSMDDGFREELQGMLGKGRRQPVLLPCVFIGGRFIGGAEEVVRMHETGELKQLIGSMGLPAAGSGACGACGGLRFVVCEECSGSHKVYSEKSGFRSCTACNVSGLIRCGSCCGGAGGMAGAELVLKKN</sequence>
<evidence type="ECO:0000313" key="1">
    <source>
        <dbReference type="EMBL" id="KAI4370516.1"/>
    </source>
</evidence>
<gene>
    <name evidence="1" type="ORF">MLD38_018866</name>
</gene>
<name>A0ACB9QUC5_9MYRT</name>
<evidence type="ECO:0000313" key="2">
    <source>
        <dbReference type="Proteomes" id="UP001057402"/>
    </source>
</evidence>
<proteinExistence type="predicted"/>
<comment type="caution">
    <text evidence="1">The sequence shown here is derived from an EMBL/GenBank/DDBJ whole genome shotgun (WGS) entry which is preliminary data.</text>
</comment>
<protein>
    <submittedName>
        <fullName evidence="1">Uncharacterized protein</fullName>
    </submittedName>
</protein>
<dbReference type="EMBL" id="CM042884">
    <property type="protein sequence ID" value="KAI4370516.1"/>
    <property type="molecule type" value="Genomic_DNA"/>
</dbReference>
<accession>A0ACB9QUC5</accession>
<keyword evidence="2" id="KW-1185">Reference proteome</keyword>
<dbReference type="Proteomes" id="UP001057402">
    <property type="component" value="Chromosome 5"/>
</dbReference>